<comment type="caution">
    <text evidence="10">The sequence shown here is derived from an EMBL/GenBank/DDBJ whole genome shotgun (WGS) entry which is preliminary data.</text>
</comment>
<dbReference type="AlphaFoldDB" id="A0A3N8PTR0"/>
<name>A0A3N8PTR0_9BURK</name>
<proteinExistence type="inferred from homology"/>
<sequence>MSTLQRISFPTQASSDARFDWDNLVQEQRVHRTIYTDPAIFDAEMTHIFGGTWVYLAHESQIPNVNDYVTGKLGLRPIIVTRSSDGTIRALYNRCSHRGTTLCRWEKGNARSFQCPYHGWNFANTGKLRGVPWADGYAERLVKNPDFNLAQVPRVESYRGFIFGTLNVDAPSIEEHLGPIRKPIDEWIDRNPGGKVVVCEANRFKYKGNWKLAYDNSGDGYHVIYSHQSLIETENRFKDEDAEKGMSYYKHEPDKLPMYIQYMGNGHHFKDKRPALEKRPGGLWAIESLHPGMEHVAEKLRNRFGADAEPILDLAGSEPVNINVFPNLSLLGNHIQVFQPVSVGETDSVWYGTKIEDVDGTLGEDVLNDINTLRMRTQEGFPNFGEIDDLTNFEQIQRGLECIEDEWIYMNRGLGIPDRFETLPDGTIKGPSTDELFMREYIREWKRLMASTPNNSVQREV</sequence>
<dbReference type="InterPro" id="IPR015879">
    <property type="entry name" value="Ring_hydroxy_dOase_asu_C_dom"/>
</dbReference>
<dbReference type="Gene3D" id="2.102.10.10">
    <property type="entry name" value="Rieske [2Fe-2S] iron-sulphur domain"/>
    <property type="match status" value="1"/>
</dbReference>
<dbReference type="Pfam" id="PF00848">
    <property type="entry name" value="Ring_hydroxyl_A"/>
    <property type="match status" value="1"/>
</dbReference>
<dbReference type="InterPro" id="IPR001663">
    <property type="entry name" value="Rng_hydr_dOase-A"/>
</dbReference>
<keyword evidence="4 10" id="KW-0223">Dioxygenase</keyword>
<keyword evidence="3" id="KW-0479">Metal-binding</keyword>
<evidence type="ECO:0000256" key="8">
    <source>
        <dbReference type="ARBA" id="ARBA00023027"/>
    </source>
</evidence>
<keyword evidence="7" id="KW-0411">Iron-sulfur</keyword>
<dbReference type="SUPFAM" id="SSF55961">
    <property type="entry name" value="Bet v1-like"/>
    <property type="match status" value="1"/>
</dbReference>
<dbReference type="Gene3D" id="3.90.380.10">
    <property type="entry name" value="Naphthalene 1,2-dioxygenase Alpha Subunit, Chain A, domain 1"/>
    <property type="match status" value="1"/>
</dbReference>
<dbReference type="PRINTS" id="PR00090">
    <property type="entry name" value="RNGDIOXGNASE"/>
</dbReference>
<dbReference type="PANTHER" id="PTHR43756:SF1">
    <property type="entry name" value="3-PHENYLPROPIONATE_CINNAMIC ACID DIOXYGENASE SUBUNIT ALPHA"/>
    <property type="match status" value="1"/>
</dbReference>
<evidence type="ECO:0000256" key="3">
    <source>
        <dbReference type="ARBA" id="ARBA00022723"/>
    </source>
</evidence>
<reference evidence="10 11" key="1">
    <citation type="submission" date="2018-08" db="EMBL/GenBank/DDBJ databases">
        <title>Comparative analysis of Burkholderia isolates from Puerto Rico.</title>
        <authorList>
            <person name="Hall C."/>
            <person name="Sahl J."/>
            <person name="Wagner D."/>
        </authorList>
    </citation>
    <scope>NUCLEOTIDE SEQUENCE [LARGE SCALE GENOMIC DNA]</scope>
    <source>
        <strain evidence="10 11">Bp9025</strain>
    </source>
</reference>
<dbReference type="GO" id="GO:0051213">
    <property type="term" value="F:dioxygenase activity"/>
    <property type="evidence" value="ECO:0007669"/>
    <property type="project" value="UniProtKB-KW"/>
</dbReference>
<dbReference type="Pfam" id="PF00355">
    <property type="entry name" value="Rieske"/>
    <property type="match status" value="1"/>
</dbReference>
<dbReference type="PROSITE" id="PS00570">
    <property type="entry name" value="RING_HYDROXYL_ALPHA"/>
    <property type="match status" value="1"/>
</dbReference>
<evidence type="ECO:0000256" key="7">
    <source>
        <dbReference type="ARBA" id="ARBA00023014"/>
    </source>
</evidence>
<dbReference type="InterPro" id="IPR017941">
    <property type="entry name" value="Rieske_2Fe-2S"/>
</dbReference>
<dbReference type="EMBL" id="QTQV01000009">
    <property type="protein sequence ID" value="RQT14984.1"/>
    <property type="molecule type" value="Genomic_DNA"/>
</dbReference>
<protein>
    <submittedName>
        <fullName evidence="10">Aromatic ring-hydroxylating dioxygenase subunit alpha</fullName>
    </submittedName>
</protein>
<dbReference type="RefSeq" id="WP_124580110.1">
    <property type="nucleotide sequence ID" value="NZ_QTQV01000009.1"/>
</dbReference>
<dbReference type="InterPro" id="IPR036922">
    <property type="entry name" value="Rieske_2Fe-2S_sf"/>
</dbReference>
<evidence type="ECO:0000256" key="5">
    <source>
        <dbReference type="ARBA" id="ARBA00023002"/>
    </source>
</evidence>
<evidence type="ECO:0000256" key="1">
    <source>
        <dbReference type="ARBA" id="ARBA00008751"/>
    </source>
</evidence>
<comment type="similarity">
    <text evidence="1">Belongs to the bacterial ring-hydroxylating dioxygenase alpha subunit family.</text>
</comment>
<evidence type="ECO:0000256" key="6">
    <source>
        <dbReference type="ARBA" id="ARBA00023004"/>
    </source>
</evidence>
<gene>
    <name evidence="10" type="ORF">DF051_17720</name>
</gene>
<dbReference type="GO" id="GO:0005506">
    <property type="term" value="F:iron ion binding"/>
    <property type="evidence" value="ECO:0007669"/>
    <property type="project" value="InterPro"/>
</dbReference>
<keyword evidence="5" id="KW-0560">Oxidoreductase</keyword>
<evidence type="ECO:0000313" key="10">
    <source>
        <dbReference type="EMBL" id="RQT14984.1"/>
    </source>
</evidence>
<dbReference type="InterPro" id="IPR015881">
    <property type="entry name" value="ARHD_Rieske_2Fe_2S"/>
</dbReference>
<keyword evidence="6" id="KW-0408">Iron</keyword>
<evidence type="ECO:0000259" key="9">
    <source>
        <dbReference type="PROSITE" id="PS51296"/>
    </source>
</evidence>
<dbReference type="PROSITE" id="PS51296">
    <property type="entry name" value="RIESKE"/>
    <property type="match status" value="1"/>
</dbReference>
<dbReference type="GO" id="GO:0051537">
    <property type="term" value="F:2 iron, 2 sulfur cluster binding"/>
    <property type="evidence" value="ECO:0007669"/>
    <property type="project" value="UniProtKB-KW"/>
</dbReference>
<organism evidence="10 11">
    <name type="scientific">Burkholderia contaminans</name>
    <dbReference type="NCBI Taxonomy" id="488447"/>
    <lineage>
        <taxon>Bacteria</taxon>
        <taxon>Pseudomonadati</taxon>
        <taxon>Pseudomonadota</taxon>
        <taxon>Betaproteobacteria</taxon>
        <taxon>Burkholderiales</taxon>
        <taxon>Burkholderiaceae</taxon>
        <taxon>Burkholderia</taxon>
        <taxon>Burkholderia cepacia complex</taxon>
    </lineage>
</organism>
<evidence type="ECO:0000313" key="11">
    <source>
        <dbReference type="Proteomes" id="UP000277921"/>
    </source>
</evidence>
<feature type="domain" description="Rieske" evidence="9">
    <location>
        <begin position="54"/>
        <end position="164"/>
    </location>
</feature>
<dbReference type="PANTHER" id="PTHR43756">
    <property type="entry name" value="CHOLINE MONOOXYGENASE, CHLOROPLASTIC"/>
    <property type="match status" value="1"/>
</dbReference>
<accession>A0A3N8PTR0</accession>
<dbReference type="Proteomes" id="UP000277921">
    <property type="component" value="Unassembled WGS sequence"/>
</dbReference>
<keyword evidence="8" id="KW-0520">NAD</keyword>
<evidence type="ECO:0000256" key="4">
    <source>
        <dbReference type="ARBA" id="ARBA00022964"/>
    </source>
</evidence>
<dbReference type="SUPFAM" id="SSF50022">
    <property type="entry name" value="ISP domain"/>
    <property type="match status" value="1"/>
</dbReference>
<keyword evidence="2" id="KW-0001">2Fe-2S</keyword>
<evidence type="ECO:0000256" key="2">
    <source>
        <dbReference type="ARBA" id="ARBA00022714"/>
    </source>
</evidence>